<feature type="region of interest" description="Disordered" evidence="1">
    <location>
        <begin position="1"/>
        <end position="73"/>
    </location>
</feature>
<proteinExistence type="predicted"/>
<accession>A0A8E0VIS7</accession>
<feature type="compositionally biased region" description="Basic and acidic residues" evidence="1">
    <location>
        <begin position="1"/>
        <end position="21"/>
    </location>
</feature>
<sequence>MDSFTSEDRNERPSIVVDRRPNSAPATFSTTEGKEQLTKPIQPQPANTDCAVEGKSETNDRQTSAEIEEPISRESSMVGKRLCVTREQSAAYDKALKYYGWRMQIPGDPLKLK</sequence>
<keyword evidence="3" id="KW-1185">Reference proteome</keyword>
<evidence type="ECO:0000313" key="2">
    <source>
        <dbReference type="EMBL" id="KAA0191749.1"/>
    </source>
</evidence>
<comment type="caution">
    <text evidence="2">The sequence shown here is derived from an EMBL/GenBank/DDBJ whole genome shotgun (WGS) entry which is preliminary data.</text>
</comment>
<gene>
    <name evidence="2" type="ORF">FBUS_00755</name>
</gene>
<dbReference type="Proteomes" id="UP000728185">
    <property type="component" value="Unassembled WGS sequence"/>
</dbReference>
<dbReference type="OrthoDB" id="10022495at2759"/>
<evidence type="ECO:0000256" key="1">
    <source>
        <dbReference type="SAM" id="MobiDB-lite"/>
    </source>
</evidence>
<name>A0A8E0VIS7_9TREM</name>
<evidence type="ECO:0000313" key="3">
    <source>
        <dbReference type="Proteomes" id="UP000728185"/>
    </source>
</evidence>
<dbReference type="AlphaFoldDB" id="A0A8E0VIS7"/>
<protein>
    <submittedName>
        <fullName evidence="2">Uncharacterized protein</fullName>
    </submittedName>
</protein>
<organism evidence="2 3">
    <name type="scientific">Fasciolopsis buskii</name>
    <dbReference type="NCBI Taxonomy" id="27845"/>
    <lineage>
        <taxon>Eukaryota</taxon>
        <taxon>Metazoa</taxon>
        <taxon>Spiralia</taxon>
        <taxon>Lophotrochozoa</taxon>
        <taxon>Platyhelminthes</taxon>
        <taxon>Trematoda</taxon>
        <taxon>Digenea</taxon>
        <taxon>Plagiorchiida</taxon>
        <taxon>Echinostomata</taxon>
        <taxon>Echinostomatoidea</taxon>
        <taxon>Fasciolidae</taxon>
        <taxon>Fasciolopsis</taxon>
    </lineage>
</organism>
<dbReference type="EMBL" id="LUCM01006147">
    <property type="protein sequence ID" value="KAA0191749.1"/>
    <property type="molecule type" value="Genomic_DNA"/>
</dbReference>
<reference evidence="2" key="1">
    <citation type="submission" date="2019-05" db="EMBL/GenBank/DDBJ databases">
        <title>Annotation for the trematode Fasciolopsis buski.</title>
        <authorList>
            <person name="Choi Y.-J."/>
        </authorList>
    </citation>
    <scope>NUCLEOTIDE SEQUENCE</scope>
    <source>
        <strain evidence="2">HT</strain>
        <tissue evidence="2">Whole worm</tissue>
    </source>
</reference>